<dbReference type="CDD" id="cd10917">
    <property type="entry name" value="CE4_NodB_like_6s_7s"/>
    <property type="match status" value="1"/>
</dbReference>
<dbReference type="AlphaFoldDB" id="A0A840QE55"/>
<evidence type="ECO:0000313" key="6">
    <source>
        <dbReference type="Proteomes" id="UP000584374"/>
    </source>
</evidence>
<dbReference type="GO" id="GO:0016020">
    <property type="term" value="C:membrane"/>
    <property type="evidence" value="ECO:0007669"/>
    <property type="project" value="TreeGrafter"/>
</dbReference>
<dbReference type="InterPro" id="IPR002509">
    <property type="entry name" value="NODB_dom"/>
</dbReference>
<evidence type="ECO:0000256" key="2">
    <source>
        <dbReference type="ARBA" id="ARBA00022801"/>
    </source>
</evidence>
<dbReference type="PROSITE" id="PS51677">
    <property type="entry name" value="NODB"/>
    <property type="match status" value="1"/>
</dbReference>
<proteinExistence type="predicted"/>
<evidence type="ECO:0000256" key="3">
    <source>
        <dbReference type="SAM" id="MobiDB-lite"/>
    </source>
</evidence>
<evidence type="ECO:0000256" key="1">
    <source>
        <dbReference type="ARBA" id="ARBA00022723"/>
    </source>
</evidence>
<comment type="caution">
    <text evidence="5">The sequence shown here is derived from an EMBL/GenBank/DDBJ whole genome shotgun (WGS) entry which is preliminary data.</text>
</comment>
<protein>
    <submittedName>
        <fullName evidence="5">Peptidoglycan/xylan/chitin deacetylase (PgdA/CDA1 family)</fullName>
    </submittedName>
</protein>
<feature type="region of interest" description="Disordered" evidence="3">
    <location>
        <begin position="44"/>
        <end position="82"/>
    </location>
</feature>
<dbReference type="GO" id="GO:0016810">
    <property type="term" value="F:hydrolase activity, acting on carbon-nitrogen (but not peptide) bonds"/>
    <property type="evidence" value="ECO:0007669"/>
    <property type="project" value="InterPro"/>
</dbReference>
<accession>A0A840QE55</accession>
<evidence type="ECO:0000313" key="5">
    <source>
        <dbReference type="EMBL" id="MBB5158706.1"/>
    </source>
</evidence>
<evidence type="ECO:0000259" key="4">
    <source>
        <dbReference type="PROSITE" id="PS51677"/>
    </source>
</evidence>
<dbReference type="SUPFAM" id="SSF88713">
    <property type="entry name" value="Glycoside hydrolase/deacetylase"/>
    <property type="match status" value="1"/>
</dbReference>
<keyword evidence="1" id="KW-0479">Metal-binding</keyword>
<dbReference type="PANTHER" id="PTHR10587">
    <property type="entry name" value="GLYCOSYL TRANSFERASE-RELATED"/>
    <property type="match status" value="1"/>
</dbReference>
<keyword evidence="6" id="KW-1185">Reference proteome</keyword>
<dbReference type="InterPro" id="IPR050248">
    <property type="entry name" value="Polysacc_deacetylase_ArnD"/>
</dbReference>
<dbReference type="InterPro" id="IPR011330">
    <property type="entry name" value="Glyco_hydro/deAcase_b/a-brl"/>
</dbReference>
<feature type="domain" description="NodB homology" evidence="4">
    <location>
        <begin position="84"/>
        <end position="267"/>
    </location>
</feature>
<dbReference type="PANTHER" id="PTHR10587:SF133">
    <property type="entry name" value="CHITIN DEACETYLASE 1-RELATED"/>
    <property type="match status" value="1"/>
</dbReference>
<name>A0A840QE55_9PSEU</name>
<dbReference type="EMBL" id="JACHIW010000002">
    <property type="protein sequence ID" value="MBB5158706.1"/>
    <property type="molecule type" value="Genomic_DNA"/>
</dbReference>
<dbReference type="Proteomes" id="UP000584374">
    <property type="component" value="Unassembled WGS sequence"/>
</dbReference>
<dbReference type="RefSeq" id="WP_246471904.1">
    <property type="nucleotide sequence ID" value="NZ_JACHIW010000002.1"/>
</dbReference>
<reference evidence="5 6" key="1">
    <citation type="submission" date="2020-08" db="EMBL/GenBank/DDBJ databases">
        <title>Sequencing the genomes of 1000 actinobacteria strains.</title>
        <authorList>
            <person name="Klenk H.-P."/>
        </authorList>
    </citation>
    <scope>NUCLEOTIDE SEQUENCE [LARGE SCALE GENOMIC DNA]</scope>
    <source>
        <strain evidence="5 6">DSM 45584</strain>
    </source>
</reference>
<keyword evidence="2" id="KW-0378">Hydrolase</keyword>
<organism evidence="5 6">
    <name type="scientific">Saccharopolyspora phatthalungensis</name>
    <dbReference type="NCBI Taxonomy" id="664693"/>
    <lineage>
        <taxon>Bacteria</taxon>
        <taxon>Bacillati</taxon>
        <taxon>Actinomycetota</taxon>
        <taxon>Actinomycetes</taxon>
        <taxon>Pseudonocardiales</taxon>
        <taxon>Pseudonocardiaceae</taxon>
        <taxon>Saccharopolyspora</taxon>
    </lineage>
</organism>
<gene>
    <name evidence="5" type="ORF">BJ970_006305</name>
</gene>
<dbReference type="Pfam" id="PF01522">
    <property type="entry name" value="Polysacc_deac_1"/>
    <property type="match status" value="1"/>
</dbReference>
<sequence>MTEAGSAAIVVGMGGIHDPVDRRTFFGLLAIGLASVVAGCANPAGNQPPQTPAAAPPHNWDTPVPPAPEGGPTRVLSHGPPGTDKIALTVDDGYNDMVVTGYVDFAVRTGIHLTFGPNGTYAHAWAPHADQLRPLVERRQVQIINHTFSHLDLRRMTDAQIRAELERNEDWVTRTFRTSTKPYYRPPFGFHNEHIDGVANEIGYRNTVLWNGTYGDSEPITPAYLMTQARKYLRPGTIMLGHANHPAILGLFDQITELIRQRNLTPATLNELLATP</sequence>
<dbReference type="GO" id="GO:0046872">
    <property type="term" value="F:metal ion binding"/>
    <property type="evidence" value="ECO:0007669"/>
    <property type="project" value="UniProtKB-KW"/>
</dbReference>
<dbReference type="Gene3D" id="3.20.20.370">
    <property type="entry name" value="Glycoside hydrolase/deacetylase"/>
    <property type="match status" value="1"/>
</dbReference>
<dbReference type="GO" id="GO:0005975">
    <property type="term" value="P:carbohydrate metabolic process"/>
    <property type="evidence" value="ECO:0007669"/>
    <property type="project" value="InterPro"/>
</dbReference>